<dbReference type="InterPro" id="IPR036380">
    <property type="entry name" value="Isochorismatase-like_sf"/>
</dbReference>
<sequence length="207" mass="21717">MTDVPLILPARTAVLALHWQVNVIKPEGFFGGMLAEPVRASGVVDRAVRFHDDARAAGVPIVFTRFTVPEGEGALVRNTAFMSAVADAQESFRPDAPGTALIPEMAALGDRDEVSDNQRLSGLAATDLPDRLRAHSVDTLLITGVATNLTVEQTARSATDLGFTVHVVADCVAAADPAVHEVSLGNMDLTTAGRLSAAQALERLAPA</sequence>
<evidence type="ECO:0000313" key="3">
    <source>
        <dbReference type="EMBL" id="MDA2814969.1"/>
    </source>
</evidence>
<dbReference type="RefSeq" id="WP_270690538.1">
    <property type="nucleotide sequence ID" value="NZ_JAQFWQ010000156.1"/>
</dbReference>
<dbReference type="PANTHER" id="PTHR43540:SF6">
    <property type="entry name" value="ISOCHORISMATASE-LIKE DOMAIN-CONTAINING PROTEIN"/>
    <property type="match status" value="1"/>
</dbReference>
<evidence type="ECO:0000313" key="4">
    <source>
        <dbReference type="Proteomes" id="UP001527866"/>
    </source>
</evidence>
<proteinExistence type="predicted"/>
<gene>
    <name evidence="3" type="ORF">O4J56_30270</name>
</gene>
<comment type="caution">
    <text evidence="3">The sequence shown here is derived from an EMBL/GenBank/DDBJ whole genome shotgun (WGS) entry which is preliminary data.</text>
</comment>
<dbReference type="Proteomes" id="UP001527866">
    <property type="component" value="Unassembled WGS sequence"/>
</dbReference>
<evidence type="ECO:0000256" key="1">
    <source>
        <dbReference type="ARBA" id="ARBA00022801"/>
    </source>
</evidence>
<dbReference type="CDD" id="cd00431">
    <property type="entry name" value="cysteine_hydrolases"/>
    <property type="match status" value="1"/>
</dbReference>
<reference evidence="3 4" key="1">
    <citation type="submission" date="2023-01" db="EMBL/GenBank/DDBJ databases">
        <title>Draft genome sequence of Nocardiopsis sp. RSe5-2 isolated from halophytes.</title>
        <authorList>
            <person name="Duangmal K."/>
            <person name="Chantavorakit T."/>
        </authorList>
    </citation>
    <scope>NUCLEOTIDE SEQUENCE [LARGE SCALE GENOMIC DNA]</scope>
    <source>
        <strain evidence="3 4">RSe5-2</strain>
    </source>
</reference>
<dbReference type="Pfam" id="PF00857">
    <property type="entry name" value="Isochorismatase"/>
    <property type="match status" value="1"/>
</dbReference>
<keyword evidence="4" id="KW-1185">Reference proteome</keyword>
<evidence type="ECO:0000259" key="2">
    <source>
        <dbReference type="Pfam" id="PF00857"/>
    </source>
</evidence>
<dbReference type="SUPFAM" id="SSF52499">
    <property type="entry name" value="Isochorismatase-like hydrolases"/>
    <property type="match status" value="1"/>
</dbReference>
<accession>A0ABT4UEQ7</accession>
<dbReference type="PANTHER" id="PTHR43540">
    <property type="entry name" value="PEROXYUREIDOACRYLATE/UREIDOACRYLATE AMIDOHYDROLASE-RELATED"/>
    <property type="match status" value="1"/>
</dbReference>
<name>A0ABT4UEQ7_9ACTN</name>
<dbReference type="Gene3D" id="3.40.50.850">
    <property type="entry name" value="Isochorismatase-like"/>
    <property type="match status" value="1"/>
</dbReference>
<dbReference type="EMBL" id="JAQFWQ010000156">
    <property type="protein sequence ID" value="MDA2814969.1"/>
    <property type="molecule type" value="Genomic_DNA"/>
</dbReference>
<dbReference type="InterPro" id="IPR050272">
    <property type="entry name" value="Isochorismatase-like_hydrls"/>
</dbReference>
<dbReference type="InterPro" id="IPR000868">
    <property type="entry name" value="Isochorismatase-like_dom"/>
</dbReference>
<protein>
    <submittedName>
        <fullName evidence="3">Cysteine hydrolase</fullName>
    </submittedName>
</protein>
<feature type="domain" description="Isochorismatase-like" evidence="2">
    <location>
        <begin position="12"/>
        <end position="194"/>
    </location>
</feature>
<organism evidence="3 4">
    <name type="scientific">Nocardiopsis endophytica</name>
    <dbReference type="NCBI Taxonomy" id="3018445"/>
    <lineage>
        <taxon>Bacteria</taxon>
        <taxon>Bacillati</taxon>
        <taxon>Actinomycetota</taxon>
        <taxon>Actinomycetes</taxon>
        <taxon>Streptosporangiales</taxon>
        <taxon>Nocardiopsidaceae</taxon>
        <taxon>Nocardiopsis</taxon>
    </lineage>
</organism>
<keyword evidence="1 3" id="KW-0378">Hydrolase</keyword>
<dbReference type="GO" id="GO:0016787">
    <property type="term" value="F:hydrolase activity"/>
    <property type="evidence" value="ECO:0007669"/>
    <property type="project" value="UniProtKB-KW"/>
</dbReference>